<dbReference type="PANTHER" id="PTHR45749">
    <property type="match status" value="1"/>
</dbReference>
<evidence type="ECO:0000259" key="2">
    <source>
        <dbReference type="Pfam" id="PF05699"/>
    </source>
</evidence>
<dbReference type="EMBL" id="BGPR01028712">
    <property type="protein sequence ID" value="GBO00044.1"/>
    <property type="molecule type" value="Genomic_DNA"/>
</dbReference>
<gene>
    <name evidence="3" type="ORF">AVEN_118903_1</name>
</gene>
<dbReference type="PANTHER" id="PTHR45749:SF35">
    <property type="entry name" value="AC-LIKE TRANSPOSASE-RELATED"/>
    <property type="match status" value="1"/>
</dbReference>
<dbReference type="AlphaFoldDB" id="A0A4Y2TJW9"/>
<keyword evidence="1" id="KW-0812">Transmembrane</keyword>
<protein>
    <recommendedName>
        <fullName evidence="2">HAT C-terminal dimerisation domain-containing protein</fullName>
    </recommendedName>
</protein>
<organism evidence="3 4">
    <name type="scientific">Araneus ventricosus</name>
    <name type="common">Orbweaver spider</name>
    <name type="synonym">Epeira ventricosa</name>
    <dbReference type="NCBI Taxonomy" id="182803"/>
    <lineage>
        <taxon>Eukaryota</taxon>
        <taxon>Metazoa</taxon>
        <taxon>Ecdysozoa</taxon>
        <taxon>Arthropoda</taxon>
        <taxon>Chelicerata</taxon>
        <taxon>Arachnida</taxon>
        <taxon>Araneae</taxon>
        <taxon>Araneomorphae</taxon>
        <taxon>Entelegynae</taxon>
        <taxon>Araneoidea</taxon>
        <taxon>Araneidae</taxon>
        <taxon>Araneus</taxon>
    </lineage>
</organism>
<dbReference type="Pfam" id="PF05699">
    <property type="entry name" value="Dimer_Tnp_hAT"/>
    <property type="match status" value="1"/>
</dbReference>
<comment type="caution">
    <text evidence="3">The sequence shown here is derived from an EMBL/GenBank/DDBJ whole genome shotgun (WGS) entry which is preliminary data.</text>
</comment>
<keyword evidence="4" id="KW-1185">Reference proteome</keyword>
<proteinExistence type="predicted"/>
<dbReference type="Proteomes" id="UP000499080">
    <property type="component" value="Unassembled WGS sequence"/>
</dbReference>
<sequence length="113" mass="12651">MFKDFHLTLSDSNHNDAGCFQPTLPRNISHANSTTRRSDQLLKILTYFNINRVAANFPNLSVALSIFLTILVTVAAGQRSFSKLKLIKTYLQSTMSQERLVGLAQLNGSFCRT</sequence>
<evidence type="ECO:0000256" key="1">
    <source>
        <dbReference type="SAM" id="Phobius"/>
    </source>
</evidence>
<keyword evidence="1" id="KW-1133">Transmembrane helix</keyword>
<dbReference type="GO" id="GO:0046983">
    <property type="term" value="F:protein dimerization activity"/>
    <property type="evidence" value="ECO:0007669"/>
    <property type="project" value="InterPro"/>
</dbReference>
<name>A0A4Y2TJW9_ARAVE</name>
<evidence type="ECO:0000313" key="4">
    <source>
        <dbReference type="Proteomes" id="UP000499080"/>
    </source>
</evidence>
<keyword evidence="1" id="KW-0472">Membrane</keyword>
<feature type="domain" description="HAT C-terminal dimerisation" evidence="2">
    <location>
        <begin position="40"/>
        <end position="106"/>
    </location>
</feature>
<accession>A0A4Y2TJW9</accession>
<feature type="transmembrane region" description="Helical" evidence="1">
    <location>
        <begin position="57"/>
        <end position="77"/>
    </location>
</feature>
<dbReference type="OrthoDB" id="6437574at2759"/>
<reference evidence="3 4" key="1">
    <citation type="journal article" date="2019" name="Sci. Rep.">
        <title>Orb-weaving spider Araneus ventricosus genome elucidates the spidroin gene catalogue.</title>
        <authorList>
            <person name="Kono N."/>
            <person name="Nakamura H."/>
            <person name="Ohtoshi R."/>
            <person name="Moran D.A.P."/>
            <person name="Shinohara A."/>
            <person name="Yoshida Y."/>
            <person name="Fujiwara M."/>
            <person name="Mori M."/>
            <person name="Tomita M."/>
            <person name="Arakawa K."/>
        </authorList>
    </citation>
    <scope>NUCLEOTIDE SEQUENCE [LARGE SCALE GENOMIC DNA]</scope>
</reference>
<dbReference type="InterPro" id="IPR008906">
    <property type="entry name" value="HATC_C_dom"/>
</dbReference>
<evidence type="ECO:0000313" key="3">
    <source>
        <dbReference type="EMBL" id="GBO00044.1"/>
    </source>
</evidence>